<evidence type="ECO:0000256" key="1">
    <source>
        <dbReference type="ARBA" id="ARBA00004477"/>
    </source>
</evidence>
<dbReference type="GO" id="GO:0005789">
    <property type="term" value="C:endoplasmic reticulum membrane"/>
    <property type="evidence" value="ECO:0007669"/>
    <property type="project" value="UniProtKB-SubCell"/>
</dbReference>
<comment type="caution">
    <text evidence="8">The sequence shown here is derived from an EMBL/GenBank/DDBJ whole genome shotgun (WGS) entry which is preliminary data.</text>
</comment>
<keyword evidence="3 7" id="KW-0812">Transmembrane</keyword>
<keyword evidence="6 7" id="KW-0472">Membrane</keyword>
<evidence type="ECO:0000256" key="5">
    <source>
        <dbReference type="ARBA" id="ARBA00022989"/>
    </source>
</evidence>
<dbReference type="PANTHER" id="PTHR16433">
    <property type="entry name" value="DOLICHOL-PHOSPHATE MANNOSYLTRANSFERASE SUBUNIT 3"/>
    <property type="match status" value="1"/>
</dbReference>
<dbReference type="AlphaFoldDB" id="A0A9J6EEB3"/>
<name>A0A9J6EEB3_RHIMP</name>
<dbReference type="Pfam" id="PF08285">
    <property type="entry name" value="DPM3"/>
    <property type="match status" value="1"/>
</dbReference>
<comment type="subunit">
    <text evidence="7">Component of the dolichol-phosphate mannose (DPM) synthase complex.</text>
</comment>
<evidence type="ECO:0000313" key="8">
    <source>
        <dbReference type="EMBL" id="KAH8032642.1"/>
    </source>
</evidence>
<evidence type="ECO:0000256" key="7">
    <source>
        <dbReference type="RuleBase" id="RU365085"/>
    </source>
</evidence>
<organism evidence="8 9">
    <name type="scientific">Rhipicephalus microplus</name>
    <name type="common">Cattle tick</name>
    <name type="synonym">Boophilus microplus</name>
    <dbReference type="NCBI Taxonomy" id="6941"/>
    <lineage>
        <taxon>Eukaryota</taxon>
        <taxon>Metazoa</taxon>
        <taxon>Ecdysozoa</taxon>
        <taxon>Arthropoda</taxon>
        <taxon>Chelicerata</taxon>
        <taxon>Arachnida</taxon>
        <taxon>Acari</taxon>
        <taxon>Parasitiformes</taxon>
        <taxon>Ixodida</taxon>
        <taxon>Ixodoidea</taxon>
        <taxon>Ixodidae</taxon>
        <taxon>Rhipicephalinae</taxon>
        <taxon>Rhipicephalus</taxon>
        <taxon>Boophilus</taxon>
    </lineage>
</organism>
<comment type="pathway">
    <text evidence="7">Protein modification; protein glycosylation.</text>
</comment>
<keyword evidence="5 7" id="KW-1133">Transmembrane helix</keyword>
<reference evidence="8" key="2">
    <citation type="submission" date="2021-09" db="EMBL/GenBank/DDBJ databases">
        <authorList>
            <person name="Jia N."/>
            <person name="Wang J."/>
            <person name="Shi W."/>
            <person name="Du L."/>
            <person name="Sun Y."/>
            <person name="Zhan W."/>
            <person name="Jiang J."/>
            <person name="Wang Q."/>
            <person name="Zhang B."/>
            <person name="Ji P."/>
            <person name="Sakyi L.B."/>
            <person name="Cui X."/>
            <person name="Yuan T."/>
            <person name="Jiang B."/>
            <person name="Yang W."/>
            <person name="Lam T.T.-Y."/>
            <person name="Chang Q."/>
            <person name="Ding S."/>
            <person name="Wang X."/>
            <person name="Zhu J."/>
            <person name="Ruan X."/>
            <person name="Zhao L."/>
            <person name="Wei J."/>
            <person name="Que T."/>
            <person name="Du C."/>
            <person name="Cheng J."/>
            <person name="Dai P."/>
            <person name="Han X."/>
            <person name="Huang E."/>
            <person name="Gao Y."/>
            <person name="Liu J."/>
            <person name="Shao H."/>
            <person name="Ye R."/>
            <person name="Li L."/>
            <person name="Wei W."/>
            <person name="Wang X."/>
            <person name="Wang C."/>
            <person name="Huo Q."/>
            <person name="Li W."/>
            <person name="Guo W."/>
            <person name="Chen H."/>
            <person name="Chen S."/>
            <person name="Zhou L."/>
            <person name="Zhou L."/>
            <person name="Ni X."/>
            <person name="Tian J."/>
            <person name="Zhou Y."/>
            <person name="Sheng Y."/>
            <person name="Liu T."/>
            <person name="Pan Y."/>
            <person name="Xia L."/>
            <person name="Li J."/>
            <person name="Zhao F."/>
            <person name="Cao W."/>
        </authorList>
    </citation>
    <scope>NUCLEOTIDE SEQUENCE</scope>
    <source>
        <strain evidence="8">Rmic-2018</strain>
        <tissue evidence="8">Larvae</tissue>
    </source>
</reference>
<dbReference type="EMBL" id="JABSTU010000005">
    <property type="protein sequence ID" value="KAH8032642.1"/>
    <property type="molecule type" value="Genomic_DNA"/>
</dbReference>
<proteinExistence type="inferred from homology"/>
<evidence type="ECO:0000256" key="2">
    <source>
        <dbReference type="ARBA" id="ARBA00010430"/>
    </source>
</evidence>
<feature type="transmembrane region" description="Helical" evidence="7">
    <location>
        <begin position="116"/>
        <end position="136"/>
    </location>
</feature>
<evidence type="ECO:0000256" key="4">
    <source>
        <dbReference type="ARBA" id="ARBA00022824"/>
    </source>
</evidence>
<dbReference type="VEuPathDB" id="VectorBase:LOC119163453"/>
<evidence type="ECO:0000256" key="3">
    <source>
        <dbReference type="ARBA" id="ARBA00022692"/>
    </source>
</evidence>
<accession>A0A9J6EEB3</accession>
<dbReference type="Proteomes" id="UP000821866">
    <property type="component" value="Chromosome 3"/>
</dbReference>
<comment type="similarity">
    <text evidence="2 7">Belongs to the DPM3 family.</text>
</comment>
<reference evidence="8" key="1">
    <citation type="journal article" date="2020" name="Cell">
        <title>Large-Scale Comparative Analyses of Tick Genomes Elucidate Their Genetic Diversity and Vector Capacities.</title>
        <authorList>
            <consortium name="Tick Genome and Microbiome Consortium (TIGMIC)"/>
            <person name="Jia N."/>
            <person name="Wang J."/>
            <person name="Shi W."/>
            <person name="Du L."/>
            <person name="Sun Y."/>
            <person name="Zhan W."/>
            <person name="Jiang J.F."/>
            <person name="Wang Q."/>
            <person name="Zhang B."/>
            <person name="Ji P."/>
            <person name="Bell-Sakyi L."/>
            <person name="Cui X.M."/>
            <person name="Yuan T.T."/>
            <person name="Jiang B.G."/>
            <person name="Yang W.F."/>
            <person name="Lam T.T."/>
            <person name="Chang Q.C."/>
            <person name="Ding S.J."/>
            <person name="Wang X.J."/>
            <person name="Zhu J.G."/>
            <person name="Ruan X.D."/>
            <person name="Zhao L."/>
            <person name="Wei J.T."/>
            <person name="Ye R.Z."/>
            <person name="Que T.C."/>
            <person name="Du C.H."/>
            <person name="Zhou Y.H."/>
            <person name="Cheng J.X."/>
            <person name="Dai P.F."/>
            <person name="Guo W.B."/>
            <person name="Han X.H."/>
            <person name="Huang E.J."/>
            <person name="Li L.F."/>
            <person name="Wei W."/>
            <person name="Gao Y.C."/>
            <person name="Liu J.Z."/>
            <person name="Shao H.Z."/>
            <person name="Wang X."/>
            <person name="Wang C.C."/>
            <person name="Yang T.C."/>
            <person name="Huo Q.B."/>
            <person name="Li W."/>
            <person name="Chen H.Y."/>
            <person name="Chen S.E."/>
            <person name="Zhou L.G."/>
            <person name="Ni X.B."/>
            <person name="Tian J.H."/>
            <person name="Sheng Y."/>
            <person name="Liu T."/>
            <person name="Pan Y.S."/>
            <person name="Xia L.Y."/>
            <person name="Li J."/>
            <person name="Zhao F."/>
            <person name="Cao W.C."/>
        </authorList>
    </citation>
    <scope>NUCLEOTIDE SEQUENCE</scope>
    <source>
        <strain evidence="8">Rmic-2018</strain>
    </source>
</reference>
<keyword evidence="9" id="KW-1185">Reference proteome</keyword>
<evidence type="ECO:0000313" key="9">
    <source>
        <dbReference type="Proteomes" id="UP000821866"/>
    </source>
</evidence>
<protein>
    <recommendedName>
        <fullName evidence="7">Dolichol-phosphate mannosyltransferase subunit 3</fullName>
    </recommendedName>
</protein>
<dbReference type="InterPro" id="IPR013174">
    <property type="entry name" value="DPM3"/>
</dbReference>
<comment type="function">
    <text evidence="7">Stabilizer subunit of the dolichol-phosphate mannose (DPM) synthase complex; tethers catalytic subunit to the ER.</text>
</comment>
<gene>
    <name evidence="8" type="ORF">HPB51_026095</name>
</gene>
<evidence type="ECO:0000256" key="6">
    <source>
        <dbReference type="ARBA" id="ARBA00023136"/>
    </source>
</evidence>
<dbReference type="PANTHER" id="PTHR16433:SF0">
    <property type="entry name" value="DOLICHOL-PHOSPHATE MANNOSYLTRANSFERASE SUBUNIT 3"/>
    <property type="match status" value="1"/>
</dbReference>
<dbReference type="GO" id="GO:0006506">
    <property type="term" value="P:GPI anchor biosynthetic process"/>
    <property type="evidence" value="ECO:0007669"/>
    <property type="project" value="TreeGrafter"/>
</dbReference>
<comment type="subcellular location">
    <subcellularLocation>
        <location evidence="1 7">Endoplasmic reticulum membrane</location>
        <topology evidence="1 7">Multi-pass membrane protein</topology>
    </subcellularLocation>
</comment>
<dbReference type="GO" id="GO:0033185">
    <property type="term" value="C:dolichol-phosphate-mannose synthase complex"/>
    <property type="evidence" value="ECO:0007669"/>
    <property type="project" value="TreeGrafter"/>
</dbReference>
<sequence length="170" mass="19007">MDDCHFADLEYICEQAKEKDLPAVFLLNQITNSQAQETNLDGGCGATLRNTQAPVDEGGRRYVAINVSSTKRGFFHLLQKPAMTKLMQWLLGLSIFMAVWAALLSQRLGAAETHVWLLPLYACIAFGLYAASVVIYRVLTFNNCEAAAAELKKQIVEAREDLKKRGYKFD</sequence>
<keyword evidence="4 7" id="KW-0256">Endoplasmic reticulum</keyword>
<feature type="transmembrane region" description="Helical" evidence="7">
    <location>
        <begin position="86"/>
        <end position="104"/>
    </location>
</feature>